<dbReference type="InterPro" id="IPR020904">
    <property type="entry name" value="Sc_DH/Rdtase_CS"/>
</dbReference>
<reference evidence="5" key="1">
    <citation type="submission" date="2020-03" db="EMBL/GenBank/DDBJ databases">
        <title>Solimonas marina sp. nov., isolated from deep seawater of the Pacific Ocean.</title>
        <authorList>
            <person name="Liu X."/>
            <person name="Lai Q."/>
            <person name="Sun F."/>
            <person name="Gai Y."/>
            <person name="Li G."/>
            <person name="Shao Z."/>
        </authorList>
    </citation>
    <scope>NUCLEOTIDE SEQUENCE</scope>
    <source>
        <strain evidence="5">C16B3</strain>
    </source>
</reference>
<dbReference type="GO" id="GO:0016491">
    <property type="term" value="F:oxidoreductase activity"/>
    <property type="evidence" value="ECO:0007669"/>
    <property type="project" value="UniProtKB-KW"/>
</dbReference>
<dbReference type="InterPro" id="IPR057326">
    <property type="entry name" value="KR_dom"/>
</dbReference>
<dbReference type="SUPFAM" id="SSF51735">
    <property type="entry name" value="NAD(P)-binding Rossmann-fold domains"/>
    <property type="match status" value="1"/>
</dbReference>
<feature type="domain" description="Ketoreductase" evidence="4">
    <location>
        <begin position="10"/>
        <end position="190"/>
    </location>
</feature>
<evidence type="ECO:0000313" key="5">
    <source>
        <dbReference type="EMBL" id="NKF23519.1"/>
    </source>
</evidence>
<dbReference type="InterPro" id="IPR036291">
    <property type="entry name" value="NAD(P)-bd_dom_sf"/>
</dbReference>
<accession>A0A969WBJ9</accession>
<dbReference type="Proteomes" id="UP000653472">
    <property type="component" value="Unassembled WGS sequence"/>
</dbReference>
<dbReference type="AlphaFoldDB" id="A0A969WBJ9"/>
<gene>
    <name evidence="5" type="ORF">G7Y82_14460</name>
</gene>
<keyword evidence="2" id="KW-0560">Oxidoreductase</keyword>
<dbReference type="EMBL" id="JAAVXB010000008">
    <property type="protein sequence ID" value="NKF23519.1"/>
    <property type="molecule type" value="Genomic_DNA"/>
</dbReference>
<dbReference type="PRINTS" id="PR00080">
    <property type="entry name" value="SDRFAMILY"/>
</dbReference>
<dbReference type="InterPro" id="IPR002347">
    <property type="entry name" value="SDR_fam"/>
</dbReference>
<evidence type="ECO:0000256" key="2">
    <source>
        <dbReference type="ARBA" id="ARBA00023002"/>
    </source>
</evidence>
<evidence type="ECO:0000256" key="1">
    <source>
        <dbReference type="ARBA" id="ARBA00006484"/>
    </source>
</evidence>
<sequence length="280" mass="29394">MQAASTSNDKVILITGCSSGIGRALAEDLLRKGCRVAATARRPETLAGLDGDATRLARIALDVDDPAQIEAAVRQTHEAFGRIDILINNAGYGLMAPLMEVDAAMLQSQLMTNTVAPLLLARAVAPIMRNQGGGVIATIASVSGIVGTPFAGAYCASKAAVTVMSDVLRVELAPFGIRVVTVQAGAVRSGFGDAAASRVPPLSKDSWYLRQYDAIRARAQASQGKSLDAGVFADCLNLQLLSGQPQPVIRLGPMSRSLPILKTLLPARSLDRIMSKRFGL</sequence>
<dbReference type="PRINTS" id="PR00081">
    <property type="entry name" value="GDHRDH"/>
</dbReference>
<comment type="caution">
    <text evidence="5">The sequence shown here is derived from an EMBL/GenBank/DDBJ whole genome shotgun (WGS) entry which is preliminary data.</text>
</comment>
<dbReference type="Pfam" id="PF00106">
    <property type="entry name" value="adh_short"/>
    <property type="match status" value="1"/>
</dbReference>
<dbReference type="CDD" id="cd05374">
    <property type="entry name" value="17beta-HSD-like_SDR_c"/>
    <property type="match status" value="1"/>
</dbReference>
<keyword evidence="6" id="KW-1185">Reference proteome</keyword>
<evidence type="ECO:0000256" key="3">
    <source>
        <dbReference type="RuleBase" id="RU000363"/>
    </source>
</evidence>
<proteinExistence type="inferred from homology"/>
<dbReference type="PROSITE" id="PS00061">
    <property type="entry name" value="ADH_SHORT"/>
    <property type="match status" value="1"/>
</dbReference>
<evidence type="ECO:0000259" key="4">
    <source>
        <dbReference type="SMART" id="SM00822"/>
    </source>
</evidence>
<evidence type="ECO:0000313" key="6">
    <source>
        <dbReference type="Proteomes" id="UP000653472"/>
    </source>
</evidence>
<dbReference type="Gene3D" id="3.40.50.720">
    <property type="entry name" value="NAD(P)-binding Rossmann-like Domain"/>
    <property type="match status" value="1"/>
</dbReference>
<dbReference type="SMART" id="SM00822">
    <property type="entry name" value="PKS_KR"/>
    <property type="match status" value="1"/>
</dbReference>
<dbReference type="PANTHER" id="PTHR44169:SF6">
    <property type="entry name" value="NADPH-DEPENDENT 1-ACYLDIHYDROXYACETONE PHOSPHATE REDUCTASE"/>
    <property type="match status" value="1"/>
</dbReference>
<dbReference type="RefSeq" id="WP_168148842.1">
    <property type="nucleotide sequence ID" value="NZ_JAAVXB010000008.1"/>
</dbReference>
<dbReference type="PANTHER" id="PTHR44169">
    <property type="entry name" value="NADPH-DEPENDENT 1-ACYLDIHYDROXYACETONE PHOSPHATE REDUCTASE"/>
    <property type="match status" value="1"/>
</dbReference>
<name>A0A969WBJ9_9GAMM</name>
<comment type="similarity">
    <text evidence="1 3">Belongs to the short-chain dehydrogenases/reductases (SDR) family.</text>
</comment>
<organism evidence="5 6">
    <name type="scientific">Solimonas marina</name>
    <dbReference type="NCBI Taxonomy" id="2714601"/>
    <lineage>
        <taxon>Bacteria</taxon>
        <taxon>Pseudomonadati</taxon>
        <taxon>Pseudomonadota</taxon>
        <taxon>Gammaproteobacteria</taxon>
        <taxon>Nevskiales</taxon>
        <taxon>Nevskiaceae</taxon>
        <taxon>Solimonas</taxon>
    </lineage>
</organism>
<protein>
    <submittedName>
        <fullName evidence="5">SDR family oxidoreductase</fullName>
    </submittedName>
</protein>